<evidence type="ECO:0000256" key="4">
    <source>
        <dbReference type="ARBA" id="ARBA00022898"/>
    </source>
</evidence>
<dbReference type="Gene3D" id="3.90.1150.10">
    <property type="entry name" value="Aspartate Aminotransferase, domain 1"/>
    <property type="match status" value="1"/>
</dbReference>
<dbReference type="InterPro" id="IPR015424">
    <property type="entry name" value="PyrdxlP-dep_Trfase"/>
</dbReference>
<dbReference type="Pfam" id="PF00155">
    <property type="entry name" value="Aminotran_1_2"/>
    <property type="match status" value="1"/>
</dbReference>
<dbReference type="GO" id="GO:1901605">
    <property type="term" value="P:alpha-amino acid metabolic process"/>
    <property type="evidence" value="ECO:0007669"/>
    <property type="project" value="TreeGrafter"/>
</dbReference>
<comment type="cofactor">
    <cofactor evidence="1">
        <name>pyridoxal 5'-phosphate</name>
        <dbReference type="ChEBI" id="CHEBI:597326"/>
    </cofactor>
</comment>
<evidence type="ECO:0000256" key="1">
    <source>
        <dbReference type="ARBA" id="ARBA00001933"/>
    </source>
</evidence>
<gene>
    <name evidence="7" type="ORF">GCM10007116_21270</name>
    <name evidence="6" type="ORF">HS1genome_1197</name>
</gene>
<keyword evidence="2" id="KW-0032">Aminotransferase</keyword>
<dbReference type="Gene3D" id="3.40.640.10">
    <property type="entry name" value="Type I PLP-dependent aspartate aminotransferase-like (Major domain)"/>
    <property type="match status" value="1"/>
</dbReference>
<dbReference type="GO" id="GO:0030170">
    <property type="term" value="F:pyridoxal phosphate binding"/>
    <property type="evidence" value="ECO:0007669"/>
    <property type="project" value="InterPro"/>
</dbReference>
<dbReference type="InterPro" id="IPR015421">
    <property type="entry name" value="PyrdxlP-dep_Trfase_major"/>
</dbReference>
<dbReference type="KEGG" id="sacd:HS1genome_1197"/>
<dbReference type="AlphaFoldDB" id="A0A348B3Q6"/>
<dbReference type="InterPro" id="IPR004839">
    <property type="entry name" value="Aminotransferase_I/II_large"/>
</dbReference>
<reference evidence="7" key="4">
    <citation type="submission" date="2020-09" db="EMBL/GenBank/DDBJ databases">
        <authorList>
            <person name="Sun Q."/>
            <person name="Ohkuma M."/>
        </authorList>
    </citation>
    <scope>NUCLEOTIDE SEQUENCE</scope>
    <source>
        <strain evidence="7">JCM 31740</strain>
    </source>
</reference>
<dbReference type="PANTHER" id="PTHR42790:SF19">
    <property type="entry name" value="KYNURENINE_ALPHA-AMINOADIPATE AMINOTRANSFERASE, MITOCHONDRIAL"/>
    <property type="match status" value="1"/>
</dbReference>
<evidence type="ECO:0000259" key="5">
    <source>
        <dbReference type="Pfam" id="PF00155"/>
    </source>
</evidence>
<evidence type="ECO:0000256" key="3">
    <source>
        <dbReference type="ARBA" id="ARBA00022679"/>
    </source>
</evidence>
<dbReference type="EMBL" id="BMQS01000028">
    <property type="protein sequence ID" value="GGU04324.1"/>
    <property type="molecule type" value="Genomic_DNA"/>
</dbReference>
<dbReference type="RefSeq" id="WP_126450036.1">
    <property type="nucleotide sequence ID" value="NZ_AP018553.1"/>
</dbReference>
<dbReference type="Proteomes" id="UP000616143">
    <property type="component" value="Unassembled WGS sequence"/>
</dbReference>
<dbReference type="EMBL" id="AP018553">
    <property type="protein sequence ID" value="BBD72808.1"/>
    <property type="molecule type" value="Genomic_DNA"/>
</dbReference>
<evidence type="ECO:0000313" key="8">
    <source>
        <dbReference type="Proteomes" id="UP000276741"/>
    </source>
</evidence>
<dbReference type="OrthoDB" id="372018at2157"/>
<keyword evidence="8" id="KW-1185">Reference proteome</keyword>
<feature type="domain" description="Aminotransferase class I/classII large" evidence="5">
    <location>
        <begin position="42"/>
        <end position="367"/>
    </location>
</feature>
<keyword evidence="4" id="KW-0663">Pyridoxal phosphate</keyword>
<dbReference type="GO" id="GO:0008483">
    <property type="term" value="F:transaminase activity"/>
    <property type="evidence" value="ECO:0007669"/>
    <property type="project" value="UniProtKB-KW"/>
</dbReference>
<keyword evidence="3" id="KW-0808">Transferase</keyword>
<organism evidence="6 8">
    <name type="scientific">Sulfodiicoccus acidiphilus</name>
    <dbReference type="NCBI Taxonomy" id="1670455"/>
    <lineage>
        <taxon>Archaea</taxon>
        <taxon>Thermoproteota</taxon>
        <taxon>Thermoprotei</taxon>
        <taxon>Sulfolobales</taxon>
        <taxon>Sulfolobaceae</taxon>
        <taxon>Sulfodiicoccus</taxon>
    </lineage>
</organism>
<evidence type="ECO:0000313" key="6">
    <source>
        <dbReference type="EMBL" id="BBD72808.1"/>
    </source>
</evidence>
<dbReference type="SUPFAM" id="SSF53383">
    <property type="entry name" value="PLP-dependent transferases"/>
    <property type="match status" value="1"/>
</dbReference>
<dbReference type="Proteomes" id="UP000276741">
    <property type="component" value="Chromosome"/>
</dbReference>
<name>A0A348B3Q6_9CREN</name>
<dbReference type="PANTHER" id="PTHR42790">
    <property type="entry name" value="AMINOTRANSFERASE"/>
    <property type="match status" value="1"/>
</dbReference>
<dbReference type="GeneID" id="38666711"/>
<protein>
    <submittedName>
        <fullName evidence="6">GntR family transcriptional regulator</fullName>
    </submittedName>
</protein>
<reference evidence="7" key="1">
    <citation type="journal article" date="2014" name="Int. J. Syst. Evol. Microbiol.">
        <title>Complete genome sequence of Corynebacterium casei LMG S-19264T (=DSM 44701T), isolated from a smear-ripened cheese.</title>
        <authorList>
            <consortium name="US DOE Joint Genome Institute (JGI-PGF)"/>
            <person name="Walter F."/>
            <person name="Albersmeier A."/>
            <person name="Kalinowski J."/>
            <person name="Ruckert C."/>
        </authorList>
    </citation>
    <scope>NUCLEOTIDE SEQUENCE</scope>
    <source>
        <strain evidence="7">JCM 31740</strain>
    </source>
</reference>
<reference evidence="6" key="3">
    <citation type="journal article" date="2019" name="BMC Res. Notes">
        <title>Complete genome sequence of the Sulfodiicoccus acidiphilus strain HS-1T, the first crenarchaeon that lacks polB3, isolated from an acidic hot spring in Ohwaku-dani, Hakone, Japan.</title>
        <authorList>
            <person name="Sakai H.D."/>
            <person name="Kurosawa N."/>
        </authorList>
    </citation>
    <scope>NUCLEOTIDE SEQUENCE</scope>
    <source>
        <strain evidence="6">HS-1</strain>
    </source>
</reference>
<sequence>MVSRIGKEIELSPVEMASRYSSRALYNLAAGSPDPSTIPVGEIMNSYDRVLSDLGPRALGYPGAGGQESLVKEIENFLPFLGLSIRKGERLVVTSGAQHAIELIAKYLLENEVVVAENPTFVETLTPMKLRSSVVLPVSLDERGMSVDELESLTRTVKVSIVYIIPNCHNPAGVTTCLERRKRLAELAEERNFYILEDDPYRPISTGVPPPVKSFDNNGRVIYVSTFSKILAPGLRIGFILANQEVAEKLALLEQNDFSTSTINQYVVADLLKRGVIQGRTEQLSSHYGRKMKILVESLRENRLDDFNPPSCGFFLLLNLHKDADSVFHTALTKGLLFVPAGPFFLRGGETYARLSVAVAQEEHIVKGVRVLKEVLSQD</sequence>
<evidence type="ECO:0000313" key="7">
    <source>
        <dbReference type="EMBL" id="GGU04324.1"/>
    </source>
</evidence>
<dbReference type="InterPro" id="IPR015422">
    <property type="entry name" value="PyrdxlP-dep_Trfase_small"/>
</dbReference>
<proteinExistence type="predicted"/>
<reference evidence="8" key="2">
    <citation type="submission" date="2018-04" db="EMBL/GenBank/DDBJ databases">
        <title>Complete genome sequence of Sulfodiicoccus acidiphilus strain HS-1.</title>
        <authorList>
            <person name="Sakai H.D."/>
            <person name="Kurosawa N."/>
        </authorList>
    </citation>
    <scope>NUCLEOTIDE SEQUENCE [LARGE SCALE GENOMIC DNA]</scope>
    <source>
        <strain evidence="8">HS-1</strain>
    </source>
</reference>
<evidence type="ECO:0000256" key="2">
    <source>
        <dbReference type="ARBA" id="ARBA00022576"/>
    </source>
</evidence>
<dbReference type="InterPro" id="IPR050859">
    <property type="entry name" value="Class-I_PLP-dep_aminotransf"/>
</dbReference>
<accession>A0A348B3Q6</accession>
<dbReference type="CDD" id="cd00609">
    <property type="entry name" value="AAT_like"/>
    <property type="match status" value="1"/>
</dbReference>